<keyword evidence="3" id="KW-1185">Reference proteome</keyword>
<feature type="region of interest" description="Disordered" evidence="1">
    <location>
        <begin position="26"/>
        <end position="49"/>
    </location>
</feature>
<evidence type="ECO:0000313" key="2">
    <source>
        <dbReference type="EMBL" id="QIK76806.1"/>
    </source>
</evidence>
<reference evidence="2 3" key="1">
    <citation type="submission" date="2020-03" db="EMBL/GenBank/DDBJ databases">
        <title>Nocardioides sp. nov., isolated from fish.</title>
        <authorList>
            <person name="Hyun D.-W."/>
            <person name="Bae J.-W."/>
        </authorList>
    </citation>
    <scope>NUCLEOTIDE SEQUENCE [LARGE SCALE GENOMIC DNA]</scope>
    <source>
        <strain evidence="2 3">HDW12A</strain>
    </source>
</reference>
<name>A0A6G7YJA0_9ACTN</name>
<organism evidence="2 3">
    <name type="scientific">Nocardioides piscis</name>
    <dbReference type="NCBI Taxonomy" id="2714938"/>
    <lineage>
        <taxon>Bacteria</taxon>
        <taxon>Bacillati</taxon>
        <taxon>Actinomycetota</taxon>
        <taxon>Actinomycetes</taxon>
        <taxon>Propionibacteriales</taxon>
        <taxon>Nocardioidaceae</taxon>
        <taxon>Nocardioides</taxon>
    </lineage>
</organism>
<proteinExistence type="predicted"/>
<gene>
    <name evidence="2" type="ORF">G7071_16605</name>
</gene>
<dbReference type="Proteomes" id="UP000502035">
    <property type="component" value="Chromosome"/>
</dbReference>
<accession>A0A6G7YJA0</accession>
<evidence type="ECO:0000256" key="1">
    <source>
        <dbReference type="SAM" id="MobiDB-lite"/>
    </source>
</evidence>
<dbReference type="KEGG" id="npi:G7071_16605"/>
<sequence>MGDVRPGEVIAWVPTGTSRAALEACPADPRPLTHDQERHLSAPSGRNHQDADEVPWIAVACLLADARPASVAAALASLFDRHESLRCDYTVAPFATPGGAPGRAEPFVRRVLPAGVVEFEPVPLGRQETALATHAAVMAHLGATANPVAWPHSGFVTIESEGRVTLVAAFDHVTFDGYSMYTVAAEIPLLHRVFAAGDAPDPALALSGSHLDHAVDERGFARSLTSRDPLLGPWRELLDESGRVPALPAASGVRRGGQLSHDLVSLPVAAPGEASAFRELCGSWGVSYGLSFIALLLRAIAAQEGPGPSTIRTMMSTHGRSSPYLGSMGWFAGVAPLTVDVDPAAELRDSTAAIGAAWARSAPSGRIPLALVGDLLETSVDPSLVVSFIDAKHCPGWRDWRATEARGFLGRVPPSDQMHAWISCLPSGTFLEVRHPDSRQCASWVASLAVTMRTALLSSLDPRRELVPSLQTPGA</sequence>
<protein>
    <recommendedName>
        <fullName evidence="4">Condensation domain-containing protein</fullName>
    </recommendedName>
</protein>
<dbReference type="Gene3D" id="3.30.559.10">
    <property type="entry name" value="Chloramphenicol acetyltransferase-like domain"/>
    <property type="match status" value="1"/>
</dbReference>
<dbReference type="RefSeq" id="WP_166320490.1">
    <property type="nucleotide sequence ID" value="NZ_CP049866.1"/>
</dbReference>
<evidence type="ECO:0000313" key="3">
    <source>
        <dbReference type="Proteomes" id="UP000502035"/>
    </source>
</evidence>
<dbReference type="Gene3D" id="3.30.559.30">
    <property type="entry name" value="Nonribosomal peptide synthetase, condensation domain"/>
    <property type="match status" value="1"/>
</dbReference>
<dbReference type="AlphaFoldDB" id="A0A6G7YJA0"/>
<feature type="compositionally biased region" description="Basic and acidic residues" evidence="1">
    <location>
        <begin position="31"/>
        <end position="40"/>
    </location>
</feature>
<dbReference type="EMBL" id="CP049866">
    <property type="protein sequence ID" value="QIK76806.1"/>
    <property type="molecule type" value="Genomic_DNA"/>
</dbReference>
<evidence type="ECO:0008006" key="4">
    <source>
        <dbReference type="Google" id="ProtNLM"/>
    </source>
</evidence>
<dbReference type="InterPro" id="IPR023213">
    <property type="entry name" value="CAT-like_dom_sf"/>
</dbReference>
<dbReference type="SUPFAM" id="SSF52777">
    <property type="entry name" value="CoA-dependent acyltransferases"/>
    <property type="match status" value="2"/>
</dbReference>